<dbReference type="GO" id="GO:0008929">
    <property type="term" value="F:methylglyoxal synthase activity"/>
    <property type="evidence" value="ECO:0007669"/>
    <property type="project" value="UniProtKB-UniRule"/>
</dbReference>
<dbReference type="GO" id="GO:0005829">
    <property type="term" value="C:cytosol"/>
    <property type="evidence" value="ECO:0007669"/>
    <property type="project" value="TreeGrafter"/>
</dbReference>
<sequence length="122" mass="13332">MKTLALIAHDRKKDNIVQFAQKHREIFSQFHLIATGTTGQRIHEATDLDVECMLSGPLGGDAQIAAQVVTGNISAVFFFIDPLYSQPHEPDILALLRVCELYDVAIAVNLATAEAVIAMLSK</sequence>
<dbReference type="NCBIfam" id="NF003559">
    <property type="entry name" value="PRK05234.1"/>
    <property type="match status" value="1"/>
</dbReference>
<dbReference type="NCBIfam" id="TIGR00160">
    <property type="entry name" value="MGSA"/>
    <property type="match status" value="1"/>
</dbReference>
<dbReference type="EMBL" id="JAZBJZ010000023">
    <property type="protein sequence ID" value="MEE3716686.1"/>
    <property type="molecule type" value="Genomic_DNA"/>
</dbReference>
<dbReference type="InterPro" id="IPR004363">
    <property type="entry name" value="Methylgl_synth"/>
</dbReference>
<dbReference type="InterPro" id="IPR011607">
    <property type="entry name" value="MGS-like_dom"/>
</dbReference>
<dbReference type="Pfam" id="PF02142">
    <property type="entry name" value="MGS"/>
    <property type="match status" value="1"/>
</dbReference>
<gene>
    <name evidence="1 4" type="primary">mgsA</name>
    <name evidence="4" type="ORF">V2H45_08010</name>
</gene>
<comment type="similarity">
    <text evidence="1">Belongs to the methylglyoxal synthase family.</text>
</comment>
<proteinExistence type="inferred from homology"/>
<reference evidence="4" key="1">
    <citation type="submission" date="2024-01" db="EMBL/GenBank/DDBJ databases">
        <title>Bank of Algae and Cyanobacteria of the Azores (BACA) strain genomes.</title>
        <authorList>
            <person name="Luz R."/>
            <person name="Cordeiro R."/>
            <person name="Fonseca A."/>
            <person name="Goncalves V."/>
        </authorList>
    </citation>
    <scope>NUCLEOTIDE SEQUENCE</scope>
    <source>
        <strain evidence="4">BACA0141</strain>
    </source>
</reference>
<dbReference type="PANTHER" id="PTHR30492:SF0">
    <property type="entry name" value="METHYLGLYOXAL SYNTHASE"/>
    <property type="match status" value="1"/>
</dbReference>
<dbReference type="InterPro" id="IPR036914">
    <property type="entry name" value="MGS-like_dom_sf"/>
</dbReference>
<feature type="binding site" evidence="1">
    <location>
        <position position="13"/>
    </location>
    <ligand>
        <name>substrate</name>
    </ligand>
</feature>
<keyword evidence="5" id="KW-1185">Reference proteome</keyword>
<dbReference type="CDD" id="cd01422">
    <property type="entry name" value="MGS"/>
    <property type="match status" value="1"/>
</dbReference>
<protein>
    <recommendedName>
        <fullName evidence="1">Methylglyoxal synthase</fullName>
        <shortName evidence="1">MGS</shortName>
        <ecNumber evidence="1">4.2.3.3</ecNumber>
    </recommendedName>
</protein>
<dbReference type="Proteomes" id="UP001333818">
    <property type="component" value="Unassembled WGS sequence"/>
</dbReference>
<dbReference type="AlphaFoldDB" id="A0AAW9Q1D6"/>
<evidence type="ECO:0000313" key="4">
    <source>
        <dbReference type="EMBL" id="MEE3716686.1"/>
    </source>
</evidence>
<dbReference type="GO" id="GO:0019242">
    <property type="term" value="P:methylglyoxal biosynthetic process"/>
    <property type="evidence" value="ECO:0007669"/>
    <property type="project" value="UniProtKB-UniRule"/>
</dbReference>
<feature type="active site" description="Proton donor/acceptor" evidence="1 2">
    <location>
        <position position="61"/>
    </location>
</feature>
<dbReference type="PROSITE" id="PS01335">
    <property type="entry name" value="METHYLGLYOXAL_SYNTH"/>
    <property type="match status" value="1"/>
</dbReference>
<dbReference type="PROSITE" id="PS51855">
    <property type="entry name" value="MGS"/>
    <property type="match status" value="1"/>
</dbReference>
<evidence type="ECO:0000259" key="3">
    <source>
        <dbReference type="PROSITE" id="PS51855"/>
    </source>
</evidence>
<feature type="binding site" evidence="1">
    <location>
        <position position="9"/>
    </location>
    <ligand>
        <name>substrate</name>
    </ligand>
</feature>
<dbReference type="PIRSF" id="PIRSF006614">
    <property type="entry name" value="Methylglyox_syn"/>
    <property type="match status" value="1"/>
</dbReference>
<name>A0AAW9Q1D6_9CYAN</name>
<evidence type="ECO:0000256" key="2">
    <source>
        <dbReference type="PIRSR" id="PIRSR006614-1"/>
    </source>
</evidence>
<comment type="function">
    <text evidence="1">Catalyzes the formation of methylglyoxal from dihydroxyacetone phosphate.</text>
</comment>
<organism evidence="4 5">
    <name type="scientific">Tumidithrix elongata BACA0141</name>
    <dbReference type="NCBI Taxonomy" id="2716417"/>
    <lineage>
        <taxon>Bacteria</taxon>
        <taxon>Bacillati</taxon>
        <taxon>Cyanobacteriota</taxon>
        <taxon>Cyanophyceae</taxon>
        <taxon>Pseudanabaenales</taxon>
        <taxon>Pseudanabaenaceae</taxon>
        <taxon>Tumidithrix</taxon>
        <taxon>Tumidithrix elongata</taxon>
    </lineage>
</organism>
<feature type="binding site" evidence="1">
    <location>
        <begin position="55"/>
        <end position="56"/>
    </location>
    <ligand>
        <name>substrate</name>
    </ligand>
</feature>
<keyword evidence="1 4" id="KW-0456">Lyase</keyword>
<dbReference type="RefSeq" id="WP_330483116.1">
    <property type="nucleotide sequence ID" value="NZ_JAZBJZ010000023.1"/>
</dbReference>
<comment type="catalytic activity">
    <reaction evidence="1">
        <text>dihydroxyacetone phosphate = methylglyoxal + phosphate</text>
        <dbReference type="Rhea" id="RHEA:17937"/>
        <dbReference type="ChEBI" id="CHEBI:17158"/>
        <dbReference type="ChEBI" id="CHEBI:43474"/>
        <dbReference type="ChEBI" id="CHEBI:57642"/>
        <dbReference type="EC" id="4.2.3.3"/>
    </reaction>
</comment>
<dbReference type="InterPro" id="IPR018148">
    <property type="entry name" value="Methylglyoxal_synth_AS"/>
</dbReference>
<dbReference type="SMART" id="SM00851">
    <property type="entry name" value="MGS"/>
    <property type="match status" value="1"/>
</dbReference>
<accession>A0AAW9Q1D6</accession>
<dbReference type="PANTHER" id="PTHR30492">
    <property type="entry name" value="METHYLGLYOXAL SYNTHASE"/>
    <property type="match status" value="1"/>
</dbReference>
<feature type="domain" description="MGS-like" evidence="3">
    <location>
        <begin position="1"/>
        <end position="122"/>
    </location>
</feature>
<evidence type="ECO:0000256" key="1">
    <source>
        <dbReference type="HAMAP-Rule" id="MF_00549"/>
    </source>
</evidence>
<dbReference type="EC" id="4.2.3.3" evidence="1"/>
<dbReference type="Gene3D" id="3.40.50.1380">
    <property type="entry name" value="Methylglyoxal synthase-like domain"/>
    <property type="match status" value="1"/>
</dbReference>
<comment type="caution">
    <text evidence="4">The sequence shown here is derived from an EMBL/GenBank/DDBJ whole genome shotgun (WGS) entry which is preliminary data.</text>
</comment>
<feature type="binding site" evidence="1">
    <location>
        <begin position="35"/>
        <end position="38"/>
    </location>
    <ligand>
        <name>substrate</name>
    </ligand>
</feature>
<evidence type="ECO:0000313" key="5">
    <source>
        <dbReference type="Proteomes" id="UP001333818"/>
    </source>
</evidence>
<dbReference type="HAMAP" id="MF_00549">
    <property type="entry name" value="Methylglyoxal_synth"/>
    <property type="match status" value="1"/>
</dbReference>
<feature type="binding site" evidence="1">
    <location>
        <position position="88"/>
    </location>
    <ligand>
        <name>substrate</name>
    </ligand>
</feature>
<dbReference type="SUPFAM" id="SSF52335">
    <property type="entry name" value="Methylglyoxal synthase-like"/>
    <property type="match status" value="1"/>
</dbReference>